<sequence length="146" mass="15584">MPDLDDRLAGYAHARVVFEFPDGRLTLRPAEHPGRYPLDASPVHVLTAHNPGAARPGAVENRRNQAALEAELTACGLTVTRAVASATDGSHAEESAAVLGWDDDRALALARRFGQDAIFRWSPTAWAVVPCDGGSALRLGWTLHPG</sequence>
<evidence type="ECO:0000313" key="2">
    <source>
        <dbReference type="Proteomes" id="UP001199469"/>
    </source>
</evidence>
<dbReference type="RefSeq" id="WP_230730665.1">
    <property type="nucleotide sequence ID" value="NZ_JAJNDB010000001.1"/>
</dbReference>
<name>A0ABS8P634_9PSEU</name>
<proteinExistence type="predicted"/>
<organism evidence="1 2">
    <name type="scientific">Actinomycetospora endophytica</name>
    <dbReference type="NCBI Taxonomy" id="2291215"/>
    <lineage>
        <taxon>Bacteria</taxon>
        <taxon>Bacillati</taxon>
        <taxon>Actinomycetota</taxon>
        <taxon>Actinomycetes</taxon>
        <taxon>Pseudonocardiales</taxon>
        <taxon>Pseudonocardiaceae</taxon>
        <taxon>Actinomycetospora</taxon>
    </lineage>
</organism>
<comment type="caution">
    <text evidence="1">The sequence shown here is derived from an EMBL/GenBank/DDBJ whole genome shotgun (WGS) entry which is preliminary data.</text>
</comment>
<protein>
    <submittedName>
        <fullName evidence="1">DUF3293 domain-containing protein</fullName>
    </submittedName>
</protein>
<keyword evidence="2" id="KW-1185">Reference proteome</keyword>
<dbReference type="InterPro" id="IPR021710">
    <property type="entry name" value="DUF3293"/>
</dbReference>
<dbReference type="Proteomes" id="UP001199469">
    <property type="component" value="Unassembled WGS sequence"/>
</dbReference>
<evidence type="ECO:0000313" key="1">
    <source>
        <dbReference type="EMBL" id="MCD2193010.1"/>
    </source>
</evidence>
<dbReference type="EMBL" id="JAJNDB010000001">
    <property type="protein sequence ID" value="MCD2193010.1"/>
    <property type="molecule type" value="Genomic_DNA"/>
</dbReference>
<dbReference type="Pfam" id="PF11697">
    <property type="entry name" value="DUF3293"/>
    <property type="match status" value="1"/>
</dbReference>
<reference evidence="1 2" key="1">
    <citation type="submission" date="2021-11" db="EMBL/GenBank/DDBJ databases">
        <title>Draft genome sequence of Actinomycetospora sp. SF1 isolated from the rhizosphere soil.</title>
        <authorList>
            <person name="Duangmal K."/>
            <person name="Chantavorakit T."/>
        </authorList>
    </citation>
    <scope>NUCLEOTIDE SEQUENCE [LARGE SCALE GENOMIC DNA]</scope>
    <source>
        <strain evidence="1 2">TBRC 5722</strain>
    </source>
</reference>
<accession>A0ABS8P634</accession>
<gene>
    <name evidence="1" type="ORF">LQ327_06355</name>
</gene>